<protein>
    <submittedName>
        <fullName evidence="1">Uncharacterized protein</fullName>
    </submittedName>
</protein>
<feature type="non-terminal residue" evidence="1">
    <location>
        <position position="34"/>
    </location>
</feature>
<accession>A0A392S9V1</accession>
<comment type="caution">
    <text evidence="1">The sequence shown here is derived from an EMBL/GenBank/DDBJ whole genome shotgun (WGS) entry which is preliminary data.</text>
</comment>
<dbReference type="Proteomes" id="UP000265520">
    <property type="component" value="Unassembled WGS sequence"/>
</dbReference>
<dbReference type="EMBL" id="LXQA010347064">
    <property type="protein sequence ID" value="MCI45671.1"/>
    <property type="molecule type" value="Genomic_DNA"/>
</dbReference>
<sequence length="34" mass="3372">MMKGKVLVPMESGGWGSEASVTAAGVVSGWCDGS</sequence>
<evidence type="ECO:0000313" key="1">
    <source>
        <dbReference type="EMBL" id="MCI45671.1"/>
    </source>
</evidence>
<dbReference type="AlphaFoldDB" id="A0A392S9V1"/>
<evidence type="ECO:0000313" key="2">
    <source>
        <dbReference type="Proteomes" id="UP000265520"/>
    </source>
</evidence>
<keyword evidence="2" id="KW-1185">Reference proteome</keyword>
<proteinExistence type="predicted"/>
<name>A0A392S9V1_9FABA</name>
<reference evidence="1 2" key="1">
    <citation type="journal article" date="2018" name="Front. Plant Sci.">
        <title>Red Clover (Trifolium pratense) and Zigzag Clover (T. medium) - A Picture of Genomic Similarities and Differences.</title>
        <authorList>
            <person name="Dluhosova J."/>
            <person name="Istvanek J."/>
            <person name="Nedelnik J."/>
            <person name="Repkova J."/>
        </authorList>
    </citation>
    <scope>NUCLEOTIDE SEQUENCE [LARGE SCALE GENOMIC DNA]</scope>
    <source>
        <strain evidence="2">cv. 10/8</strain>
        <tissue evidence="1">Leaf</tissue>
    </source>
</reference>
<organism evidence="1 2">
    <name type="scientific">Trifolium medium</name>
    <dbReference type="NCBI Taxonomy" id="97028"/>
    <lineage>
        <taxon>Eukaryota</taxon>
        <taxon>Viridiplantae</taxon>
        <taxon>Streptophyta</taxon>
        <taxon>Embryophyta</taxon>
        <taxon>Tracheophyta</taxon>
        <taxon>Spermatophyta</taxon>
        <taxon>Magnoliopsida</taxon>
        <taxon>eudicotyledons</taxon>
        <taxon>Gunneridae</taxon>
        <taxon>Pentapetalae</taxon>
        <taxon>rosids</taxon>
        <taxon>fabids</taxon>
        <taxon>Fabales</taxon>
        <taxon>Fabaceae</taxon>
        <taxon>Papilionoideae</taxon>
        <taxon>50 kb inversion clade</taxon>
        <taxon>NPAAA clade</taxon>
        <taxon>Hologalegina</taxon>
        <taxon>IRL clade</taxon>
        <taxon>Trifolieae</taxon>
        <taxon>Trifolium</taxon>
    </lineage>
</organism>